<evidence type="ECO:0000313" key="2">
    <source>
        <dbReference type="Proteomes" id="UP000193920"/>
    </source>
</evidence>
<protein>
    <submittedName>
        <fullName evidence="1">Uncharacterized protein</fullName>
    </submittedName>
</protein>
<reference evidence="1 2" key="1">
    <citation type="submission" date="2016-08" db="EMBL/GenBank/DDBJ databases">
        <title>A Parts List for Fungal Cellulosomes Revealed by Comparative Genomics.</title>
        <authorList>
            <consortium name="DOE Joint Genome Institute"/>
            <person name="Haitjema C.H."/>
            <person name="Gilmore S.P."/>
            <person name="Henske J.K."/>
            <person name="Solomon K.V."/>
            <person name="De Groot R."/>
            <person name="Kuo A."/>
            <person name="Mondo S.J."/>
            <person name="Salamov A.A."/>
            <person name="Labutti K."/>
            <person name="Zhao Z."/>
            <person name="Chiniquy J."/>
            <person name="Barry K."/>
            <person name="Brewer H.M."/>
            <person name="Purvine S.O."/>
            <person name="Wright A.T."/>
            <person name="Boxma B."/>
            <person name="Van Alen T."/>
            <person name="Hackstein J.H."/>
            <person name="Baker S.E."/>
            <person name="Grigoriev I.V."/>
            <person name="O'Malley M.A."/>
        </authorList>
    </citation>
    <scope>NUCLEOTIDE SEQUENCE [LARGE SCALE GENOMIC DNA]</scope>
    <source>
        <strain evidence="1 2">G1</strain>
    </source>
</reference>
<dbReference type="EMBL" id="MCOG01000139">
    <property type="protein sequence ID" value="ORY38016.1"/>
    <property type="molecule type" value="Genomic_DNA"/>
</dbReference>
<dbReference type="STRING" id="1754190.A0A1Y2BTE8"/>
<comment type="caution">
    <text evidence="1">The sequence shown here is derived from an EMBL/GenBank/DDBJ whole genome shotgun (WGS) entry which is preliminary data.</text>
</comment>
<dbReference type="Proteomes" id="UP000193920">
    <property type="component" value="Unassembled WGS sequence"/>
</dbReference>
<name>A0A1Y2BTE8_9FUNG</name>
<evidence type="ECO:0000313" key="1">
    <source>
        <dbReference type="EMBL" id="ORY38016.1"/>
    </source>
</evidence>
<dbReference type="AlphaFoldDB" id="A0A1Y2BTE8"/>
<accession>A0A1Y2BTE8</accession>
<keyword evidence="2" id="KW-1185">Reference proteome</keyword>
<gene>
    <name evidence="1" type="ORF">LY90DRAFT_704516</name>
</gene>
<sequence>MDDIINMTFSEKECEDLGKILELSKAKNYNETSICCSVKNVFPRTKTFKSNAFENSLCLLKENFIEKYGPDFLNKFENGADISDIWEHGIEDVPVKMLYDENDVNKNEIGEKKVDFIMSFREYESRFGDSTVEVKLIKMVNLFSSYDLDYEDMISKLDSYISGNQKCENKEVKVENLGLLEDEIKVSLNINSERNNMKYNYMYMIVFVVNRRIMAKSELFSTITLKQFIRRVNRKNNQSSLYLKCLLNEGKYKRFFNYMNIIYDEDYSFNSEFKYEIHIKKVSDMPLMFDENDYNINENTLNIKEVFNNLKKLIGLIYLEESYNVNEVNCDGNDNVDIEEVLENMKEAILEIESALRINQFSSINTGVESTMESELLSSLNSGIESNKGNDPLFLSNTGVGTVMGINILDPMNTGIELNNESDSLFSLNNGICSNNESDPLFLLNTGVGNAAETNILNSMDTEKGSNMDINPLCAIDTGNGSIMDINPLCPIDTAIGSTMDINPLCPIDTGIGSTMDINTFCPMNTEIGSIDSFCSTNNEMESNKRFDSMHILNTGNEFEMEIDQLGKVESDIDLSNYDIPLFDLGLNYLNKYPTGSEENLCI</sequence>
<proteinExistence type="predicted"/>
<organism evidence="1 2">
    <name type="scientific">Neocallimastix californiae</name>
    <dbReference type="NCBI Taxonomy" id="1754190"/>
    <lineage>
        <taxon>Eukaryota</taxon>
        <taxon>Fungi</taxon>
        <taxon>Fungi incertae sedis</taxon>
        <taxon>Chytridiomycota</taxon>
        <taxon>Chytridiomycota incertae sedis</taxon>
        <taxon>Neocallimastigomycetes</taxon>
        <taxon>Neocallimastigales</taxon>
        <taxon>Neocallimastigaceae</taxon>
        <taxon>Neocallimastix</taxon>
    </lineage>
</organism>